<name>A0AAJ1BDR9_9GAMM</name>
<keyword evidence="3 8" id="KW-1003">Cell membrane</keyword>
<dbReference type="GO" id="GO:0005886">
    <property type="term" value="C:plasma membrane"/>
    <property type="evidence" value="ECO:0007669"/>
    <property type="project" value="UniProtKB-SubCell"/>
</dbReference>
<dbReference type="InterPro" id="IPR007227">
    <property type="entry name" value="Cell_shape_determining_MreD"/>
</dbReference>
<dbReference type="EMBL" id="JAKUDL010000001">
    <property type="protein sequence ID" value="MCH4292813.1"/>
    <property type="molecule type" value="Genomic_DNA"/>
</dbReference>
<feature type="transmembrane region" description="Helical" evidence="9">
    <location>
        <begin position="57"/>
        <end position="88"/>
    </location>
</feature>
<evidence type="ECO:0000256" key="5">
    <source>
        <dbReference type="ARBA" id="ARBA00022960"/>
    </source>
</evidence>
<dbReference type="InterPro" id="IPR026034">
    <property type="entry name" value="MreD_proteobac"/>
</dbReference>
<evidence type="ECO:0000256" key="9">
    <source>
        <dbReference type="SAM" id="Phobius"/>
    </source>
</evidence>
<evidence type="ECO:0000256" key="6">
    <source>
        <dbReference type="ARBA" id="ARBA00022989"/>
    </source>
</evidence>
<keyword evidence="5 8" id="KW-0133">Cell shape</keyword>
<comment type="function">
    <text evidence="8">Involved in formation of the rod shape of the cell. May also contribute to regulation of formation of penicillin-binding proteins.</text>
</comment>
<evidence type="ECO:0000256" key="7">
    <source>
        <dbReference type="ARBA" id="ARBA00023136"/>
    </source>
</evidence>
<keyword evidence="4 9" id="KW-0812">Transmembrane</keyword>
<organism evidence="10 11">
    <name type="scientific">Shewanella zhuhaiensis</name>
    <dbReference type="NCBI Taxonomy" id="2919576"/>
    <lineage>
        <taxon>Bacteria</taxon>
        <taxon>Pseudomonadati</taxon>
        <taxon>Pseudomonadota</taxon>
        <taxon>Gammaproteobacteria</taxon>
        <taxon>Alteromonadales</taxon>
        <taxon>Shewanellaceae</taxon>
        <taxon>Shewanella</taxon>
    </lineage>
</organism>
<dbReference type="AlphaFoldDB" id="A0AAJ1BDR9"/>
<sequence>MSLQAPNGRIVVWLTLFVGVLFQIMPLPDLVEAWRPDWLLLVLIYWTMALPHRYNILTAWILGVVLDIMLGATLGVRALAFSLVIYVVAMHFQRMRNFTIWQQSLLVAALVGVFHLVVFWLQYVLTKASYSHAIFWPMLSSLIIWPWVFWFLRRLRRHYKVR</sequence>
<dbReference type="PIRSF" id="PIRSF018472">
    <property type="entry name" value="MreD_proteobac"/>
    <property type="match status" value="1"/>
</dbReference>
<evidence type="ECO:0000256" key="3">
    <source>
        <dbReference type="ARBA" id="ARBA00022475"/>
    </source>
</evidence>
<evidence type="ECO:0000256" key="4">
    <source>
        <dbReference type="ARBA" id="ARBA00022692"/>
    </source>
</evidence>
<dbReference type="Pfam" id="PF04093">
    <property type="entry name" value="MreD"/>
    <property type="match status" value="1"/>
</dbReference>
<keyword evidence="7 8" id="KW-0472">Membrane</keyword>
<evidence type="ECO:0000313" key="10">
    <source>
        <dbReference type="EMBL" id="MCH4292813.1"/>
    </source>
</evidence>
<evidence type="ECO:0000313" key="11">
    <source>
        <dbReference type="Proteomes" id="UP001297581"/>
    </source>
</evidence>
<dbReference type="Proteomes" id="UP001297581">
    <property type="component" value="Unassembled WGS sequence"/>
</dbReference>
<gene>
    <name evidence="10" type="primary">mreD</name>
    <name evidence="10" type="ORF">MJ923_00675</name>
</gene>
<feature type="transmembrane region" description="Helical" evidence="9">
    <location>
        <begin position="100"/>
        <end position="121"/>
    </location>
</feature>
<comment type="similarity">
    <text evidence="2 8">Belongs to the MreD family.</text>
</comment>
<reference evidence="10 11" key="1">
    <citation type="submission" date="2022-02" db="EMBL/GenBank/DDBJ databases">
        <title>The genome sequence of Shewanella sp. 3B26.</title>
        <authorList>
            <person name="Du J."/>
        </authorList>
    </citation>
    <scope>NUCLEOTIDE SEQUENCE [LARGE SCALE GENOMIC DNA]</scope>
    <source>
        <strain evidence="10 11">3B26</strain>
    </source>
</reference>
<dbReference type="NCBIfam" id="TIGR03426">
    <property type="entry name" value="shape_MreD"/>
    <property type="match status" value="1"/>
</dbReference>
<protein>
    <recommendedName>
        <fullName evidence="8">Rod shape-determining protein MreD</fullName>
    </recommendedName>
</protein>
<comment type="caution">
    <text evidence="10">The sequence shown here is derived from an EMBL/GenBank/DDBJ whole genome shotgun (WGS) entry which is preliminary data.</text>
</comment>
<dbReference type="GO" id="GO:0008360">
    <property type="term" value="P:regulation of cell shape"/>
    <property type="evidence" value="ECO:0007669"/>
    <property type="project" value="UniProtKB-UniRule"/>
</dbReference>
<comment type="subcellular location">
    <subcellularLocation>
        <location evidence="8">Cell inner membrane</location>
    </subcellularLocation>
    <subcellularLocation>
        <location evidence="1">Cell membrane</location>
        <topology evidence="1">Multi-pass membrane protein</topology>
    </subcellularLocation>
</comment>
<feature type="transmembrane region" description="Helical" evidence="9">
    <location>
        <begin position="133"/>
        <end position="152"/>
    </location>
</feature>
<evidence type="ECO:0000256" key="8">
    <source>
        <dbReference type="PIRNR" id="PIRNR018472"/>
    </source>
</evidence>
<accession>A0AAJ1BDR9</accession>
<keyword evidence="8" id="KW-0997">Cell inner membrane</keyword>
<evidence type="ECO:0000256" key="2">
    <source>
        <dbReference type="ARBA" id="ARBA00007776"/>
    </source>
</evidence>
<dbReference type="PANTHER" id="PTHR37484">
    <property type="entry name" value="ROD SHAPE-DETERMINING PROTEIN MRED"/>
    <property type="match status" value="1"/>
</dbReference>
<proteinExistence type="inferred from homology"/>
<dbReference type="RefSeq" id="WP_126169323.1">
    <property type="nucleotide sequence ID" value="NZ_JAKUDL010000001.1"/>
</dbReference>
<dbReference type="PANTHER" id="PTHR37484:SF1">
    <property type="entry name" value="ROD SHAPE-DETERMINING PROTEIN MRED"/>
    <property type="match status" value="1"/>
</dbReference>
<keyword evidence="6 9" id="KW-1133">Transmembrane helix</keyword>
<keyword evidence="11" id="KW-1185">Reference proteome</keyword>
<evidence type="ECO:0000256" key="1">
    <source>
        <dbReference type="ARBA" id="ARBA00004651"/>
    </source>
</evidence>